<evidence type="ECO:0000256" key="1">
    <source>
        <dbReference type="SAM" id="MobiDB-lite"/>
    </source>
</evidence>
<dbReference type="EMBL" id="CAFBOF010000015">
    <property type="protein sequence ID" value="CAB4977099.1"/>
    <property type="molecule type" value="Genomic_DNA"/>
</dbReference>
<evidence type="ECO:0000313" key="2">
    <source>
        <dbReference type="EMBL" id="CAB4977099.1"/>
    </source>
</evidence>
<sequence length="60" mass="5904">MAPHGNGGGAVVAGETEHNKSSERSNDGGVAVWAIADFKRYGSVGDGQLDAGGVSFKAGG</sequence>
<organism evidence="2">
    <name type="scientific">freshwater metagenome</name>
    <dbReference type="NCBI Taxonomy" id="449393"/>
    <lineage>
        <taxon>unclassified sequences</taxon>
        <taxon>metagenomes</taxon>
        <taxon>ecological metagenomes</taxon>
    </lineage>
</organism>
<gene>
    <name evidence="2" type="ORF">UFOPK3897_00878</name>
</gene>
<feature type="compositionally biased region" description="Basic and acidic residues" evidence="1">
    <location>
        <begin position="15"/>
        <end position="26"/>
    </location>
</feature>
<name>A0A6J7MF86_9ZZZZ</name>
<proteinExistence type="predicted"/>
<feature type="region of interest" description="Disordered" evidence="1">
    <location>
        <begin position="1"/>
        <end position="26"/>
    </location>
</feature>
<accession>A0A6J7MF86</accession>
<reference evidence="2" key="1">
    <citation type="submission" date="2020-05" db="EMBL/GenBank/DDBJ databases">
        <authorList>
            <person name="Chiriac C."/>
            <person name="Salcher M."/>
            <person name="Ghai R."/>
            <person name="Kavagutti S V."/>
        </authorList>
    </citation>
    <scope>NUCLEOTIDE SEQUENCE</scope>
</reference>
<feature type="compositionally biased region" description="Gly residues" evidence="1">
    <location>
        <begin position="1"/>
        <end position="11"/>
    </location>
</feature>
<dbReference type="AlphaFoldDB" id="A0A6J7MF86"/>
<protein>
    <submittedName>
        <fullName evidence="2">Unannotated protein</fullName>
    </submittedName>
</protein>